<dbReference type="InterPro" id="IPR006913">
    <property type="entry name" value="CENP-V/GFA"/>
</dbReference>
<evidence type="ECO:0000259" key="5">
    <source>
        <dbReference type="PROSITE" id="PS51891"/>
    </source>
</evidence>
<dbReference type="EMBL" id="MU404354">
    <property type="protein sequence ID" value="KAI1613298.1"/>
    <property type="molecule type" value="Genomic_DNA"/>
</dbReference>
<dbReference type="PANTHER" id="PTHR33337:SF30">
    <property type="entry name" value="DUF636 DOMAIN PROTEIN (AFU_ORTHOLOGUE AFUA_1G03180)"/>
    <property type="match status" value="1"/>
</dbReference>
<dbReference type="GO" id="GO:0016846">
    <property type="term" value="F:carbon-sulfur lyase activity"/>
    <property type="evidence" value="ECO:0007669"/>
    <property type="project" value="InterPro"/>
</dbReference>
<evidence type="ECO:0000256" key="4">
    <source>
        <dbReference type="ARBA" id="ARBA00023239"/>
    </source>
</evidence>
<feature type="domain" description="CENP-V/GFA" evidence="5">
    <location>
        <begin position="2"/>
        <end position="113"/>
    </location>
</feature>
<keyword evidence="7" id="KW-1185">Reference proteome</keyword>
<gene>
    <name evidence="6" type="ORF">EDD36DRAFT_465428</name>
</gene>
<dbReference type="AlphaFoldDB" id="A0AAN6IDB2"/>
<comment type="similarity">
    <text evidence="1">Belongs to the Gfa family.</text>
</comment>
<dbReference type="Pfam" id="PF04828">
    <property type="entry name" value="GFA"/>
    <property type="match status" value="1"/>
</dbReference>
<name>A0AAN6IDB2_9EURO</name>
<proteinExistence type="inferred from homology"/>
<evidence type="ECO:0000256" key="2">
    <source>
        <dbReference type="ARBA" id="ARBA00022723"/>
    </source>
</evidence>
<dbReference type="SUPFAM" id="SSF51316">
    <property type="entry name" value="Mss4-like"/>
    <property type="match status" value="1"/>
</dbReference>
<dbReference type="PROSITE" id="PS51891">
    <property type="entry name" value="CENP_V_GFA"/>
    <property type="match status" value="1"/>
</dbReference>
<keyword evidence="2" id="KW-0479">Metal-binding</keyword>
<sequence>MFESSCLCGANRISFEADSILKMRCHCIDCRKFSGSTNTNNLLVPVAGLKVLKGQLKTYTKTVESGNDMTSYFCDQCGSTLYRQSSMSDKAVAVMIGGIDGLEAIENGRPEHELFVRNRPSWMKAIEGSSQEEGHGLPKVKVPEAV</sequence>
<accession>A0AAN6IDB2</accession>
<evidence type="ECO:0000256" key="3">
    <source>
        <dbReference type="ARBA" id="ARBA00022833"/>
    </source>
</evidence>
<evidence type="ECO:0000313" key="6">
    <source>
        <dbReference type="EMBL" id="KAI1613298.1"/>
    </source>
</evidence>
<evidence type="ECO:0000313" key="7">
    <source>
        <dbReference type="Proteomes" id="UP001203852"/>
    </source>
</evidence>
<keyword evidence="3" id="KW-0862">Zinc</keyword>
<reference evidence="6" key="1">
    <citation type="journal article" date="2022" name="bioRxiv">
        <title>Deciphering the potential niche of two novel black yeast fungi from a biological soil crust based on their genomes, phenotypes, and melanin regulation.</title>
        <authorList>
            <consortium name="DOE Joint Genome Institute"/>
            <person name="Carr E.C."/>
            <person name="Barton Q."/>
            <person name="Grambo S."/>
            <person name="Sullivan M."/>
            <person name="Renfro C.M."/>
            <person name="Kuo A."/>
            <person name="Pangilinan J."/>
            <person name="Lipzen A."/>
            <person name="Keymanesh K."/>
            <person name="Savage E."/>
            <person name="Barry K."/>
            <person name="Grigoriev I.V."/>
            <person name="Riekhof W.R."/>
            <person name="Harris S.S."/>
        </authorList>
    </citation>
    <scope>NUCLEOTIDE SEQUENCE</scope>
    <source>
        <strain evidence="6">JF 03-4F</strain>
    </source>
</reference>
<organism evidence="6 7">
    <name type="scientific">Exophiala viscosa</name>
    <dbReference type="NCBI Taxonomy" id="2486360"/>
    <lineage>
        <taxon>Eukaryota</taxon>
        <taxon>Fungi</taxon>
        <taxon>Dikarya</taxon>
        <taxon>Ascomycota</taxon>
        <taxon>Pezizomycotina</taxon>
        <taxon>Eurotiomycetes</taxon>
        <taxon>Chaetothyriomycetidae</taxon>
        <taxon>Chaetothyriales</taxon>
        <taxon>Herpotrichiellaceae</taxon>
        <taxon>Exophiala</taxon>
    </lineage>
</organism>
<keyword evidence="4" id="KW-0456">Lyase</keyword>
<dbReference type="Proteomes" id="UP001203852">
    <property type="component" value="Unassembled WGS sequence"/>
</dbReference>
<comment type="caution">
    <text evidence="6">The sequence shown here is derived from an EMBL/GenBank/DDBJ whole genome shotgun (WGS) entry which is preliminary data.</text>
</comment>
<dbReference type="InterPro" id="IPR011057">
    <property type="entry name" value="Mss4-like_sf"/>
</dbReference>
<evidence type="ECO:0000256" key="1">
    <source>
        <dbReference type="ARBA" id="ARBA00005495"/>
    </source>
</evidence>
<dbReference type="PANTHER" id="PTHR33337">
    <property type="entry name" value="GFA DOMAIN-CONTAINING PROTEIN"/>
    <property type="match status" value="1"/>
</dbReference>
<dbReference type="Gene3D" id="3.90.1590.10">
    <property type="entry name" value="glutathione-dependent formaldehyde- activating enzyme (gfa)"/>
    <property type="match status" value="1"/>
</dbReference>
<dbReference type="GO" id="GO:0046872">
    <property type="term" value="F:metal ion binding"/>
    <property type="evidence" value="ECO:0007669"/>
    <property type="project" value="UniProtKB-KW"/>
</dbReference>
<protein>
    <submittedName>
        <fullName evidence="6">Mss4-like protein</fullName>
    </submittedName>
</protein>